<keyword evidence="3" id="KW-1185">Reference proteome</keyword>
<dbReference type="GO" id="GO:0071555">
    <property type="term" value="P:cell wall organization"/>
    <property type="evidence" value="ECO:0007669"/>
    <property type="project" value="InterPro"/>
</dbReference>
<evidence type="ECO:0000313" key="3">
    <source>
        <dbReference type="Proteomes" id="UP000293671"/>
    </source>
</evidence>
<dbReference type="Gene3D" id="2.60.40.10">
    <property type="entry name" value="Immunoglobulins"/>
    <property type="match status" value="1"/>
</dbReference>
<dbReference type="OrthoDB" id="511700at2"/>
<dbReference type="PANTHER" id="PTHR30251:SF4">
    <property type="entry name" value="SLR1668 PROTEIN"/>
    <property type="match status" value="1"/>
</dbReference>
<protein>
    <submittedName>
        <fullName evidence="2">Fimbrial chaperone protein</fullName>
    </submittedName>
</protein>
<evidence type="ECO:0000259" key="1">
    <source>
        <dbReference type="Pfam" id="PF00345"/>
    </source>
</evidence>
<dbReference type="SUPFAM" id="SSF49354">
    <property type="entry name" value="PapD-like"/>
    <property type="match status" value="1"/>
</dbReference>
<dbReference type="InterPro" id="IPR016147">
    <property type="entry name" value="Pili_assmbl_chaperone_N"/>
</dbReference>
<evidence type="ECO:0000313" key="2">
    <source>
        <dbReference type="EMBL" id="RZT93602.1"/>
    </source>
</evidence>
<dbReference type="PANTHER" id="PTHR30251">
    <property type="entry name" value="PILUS ASSEMBLY CHAPERONE"/>
    <property type="match status" value="1"/>
</dbReference>
<dbReference type="Proteomes" id="UP000293671">
    <property type="component" value="Unassembled WGS sequence"/>
</dbReference>
<dbReference type="InterPro" id="IPR050643">
    <property type="entry name" value="Periplasmic_pilus_chap"/>
</dbReference>
<sequence length="249" mass="25991">MFVRRAPGIWGFALAAGLAMWCGAASAGTFGLSPMRVELSAAAPTAVLTLSNSGDTPVTLQIQARAWQQVGGQDEQGATSDLILNPSLATIPPGGEQIVRVALRNPPDRERERAYRLLVREVPSTEVPEAQPASLGLRMALAMDIPMFVAPIAKEGRAQPLVSIEKAPAGASQLRIANEGPRHLRLTDLVVSQGGQVLAQQGVFVVLAGAERRLPLAAADPKAAAAPIAVKAQSNVGPIELNVQAASPR</sequence>
<dbReference type="EMBL" id="SHKP01000008">
    <property type="protein sequence ID" value="RZT93602.1"/>
    <property type="molecule type" value="Genomic_DNA"/>
</dbReference>
<comment type="caution">
    <text evidence="2">The sequence shown here is derived from an EMBL/GenBank/DDBJ whole genome shotgun (WGS) entry which is preliminary data.</text>
</comment>
<dbReference type="Pfam" id="PF00345">
    <property type="entry name" value="PapD_N"/>
    <property type="match status" value="1"/>
</dbReference>
<accession>A0A4Q7VEJ3</accession>
<dbReference type="InterPro" id="IPR013783">
    <property type="entry name" value="Ig-like_fold"/>
</dbReference>
<dbReference type="GO" id="GO:0030288">
    <property type="term" value="C:outer membrane-bounded periplasmic space"/>
    <property type="evidence" value="ECO:0007669"/>
    <property type="project" value="InterPro"/>
</dbReference>
<dbReference type="AlphaFoldDB" id="A0A4Q7VEJ3"/>
<gene>
    <name evidence="2" type="ORF">EV670_3152</name>
</gene>
<name>A0A4Q7VEJ3_9BURK</name>
<organism evidence="2 3">
    <name type="scientific">Rivibacter subsaxonicus</name>
    <dbReference type="NCBI Taxonomy" id="457575"/>
    <lineage>
        <taxon>Bacteria</taxon>
        <taxon>Pseudomonadati</taxon>
        <taxon>Pseudomonadota</taxon>
        <taxon>Betaproteobacteria</taxon>
        <taxon>Burkholderiales</taxon>
        <taxon>Rivibacter</taxon>
    </lineage>
</organism>
<dbReference type="RefSeq" id="WP_130433891.1">
    <property type="nucleotide sequence ID" value="NZ_SHKP01000008.1"/>
</dbReference>
<reference evidence="2 3" key="1">
    <citation type="submission" date="2019-02" db="EMBL/GenBank/DDBJ databases">
        <title>Genomic Encyclopedia of Type Strains, Phase IV (KMG-IV): sequencing the most valuable type-strain genomes for metagenomic binning, comparative biology and taxonomic classification.</title>
        <authorList>
            <person name="Goeker M."/>
        </authorList>
    </citation>
    <scope>NUCLEOTIDE SEQUENCE [LARGE SCALE GENOMIC DNA]</scope>
    <source>
        <strain evidence="2 3">DSM 19570</strain>
    </source>
</reference>
<dbReference type="InterPro" id="IPR008962">
    <property type="entry name" value="PapD-like_sf"/>
</dbReference>
<feature type="domain" description="Pili assembly chaperone N-terminal" evidence="1">
    <location>
        <begin position="32"/>
        <end position="151"/>
    </location>
</feature>
<proteinExistence type="predicted"/>